<protein>
    <submittedName>
        <fullName evidence="1">Uncharacterized protein</fullName>
    </submittedName>
</protein>
<reference evidence="1 2" key="1">
    <citation type="submission" date="2014-04" db="EMBL/GenBank/DDBJ databases">
        <authorList>
            <consortium name="DOE Joint Genome Institute"/>
            <person name="Kuo A."/>
            <person name="Kohler A."/>
            <person name="Nagy L.G."/>
            <person name="Floudas D."/>
            <person name="Copeland A."/>
            <person name="Barry K.W."/>
            <person name="Cichocki N."/>
            <person name="Veneault-Fourrey C."/>
            <person name="LaButti K."/>
            <person name="Lindquist E.A."/>
            <person name="Lipzen A."/>
            <person name="Lundell T."/>
            <person name="Morin E."/>
            <person name="Murat C."/>
            <person name="Sun H."/>
            <person name="Tunlid A."/>
            <person name="Henrissat B."/>
            <person name="Grigoriev I.V."/>
            <person name="Hibbett D.S."/>
            <person name="Martin F."/>
            <person name="Nordberg H.P."/>
            <person name="Cantor M.N."/>
            <person name="Hua S.X."/>
        </authorList>
    </citation>
    <scope>NUCLEOTIDE SEQUENCE [LARGE SCALE GENOMIC DNA]</scope>
    <source>
        <strain evidence="1 2">LaAM-08-1</strain>
    </source>
</reference>
<sequence length="73" mass="8470">MGADELPARRPDLKVDGRGRLDRIYSRCCVLGLHIFLFKYSTGYLRPCGRSLVRGMRRQAFKTRSDHPEDTTR</sequence>
<organism evidence="1 2">
    <name type="scientific">Laccaria amethystina LaAM-08-1</name>
    <dbReference type="NCBI Taxonomy" id="1095629"/>
    <lineage>
        <taxon>Eukaryota</taxon>
        <taxon>Fungi</taxon>
        <taxon>Dikarya</taxon>
        <taxon>Basidiomycota</taxon>
        <taxon>Agaricomycotina</taxon>
        <taxon>Agaricomycetes</taxon>
        <taxon>Agaricomycetidae</taxon>
        <taxon>Agaricales</taxon>
        <taxon>Agaricineae</taxon>
        <taxon>Hydnangiaceae</taxon>
        <taxon>Laccaria</taxon>
    </lineage>
</organism>
<gene>
    <name evidence="1" type="ORF">K443DRAFT_418221</name>
</gene>
<keyword evidence="2" id="KW-1185">Reference proteome</keyword>
<reference evidence="2" key="2">
    <citation type="submission" date="2015-01" db="EMBL/GenBank/DDBJ databases">
        <title>Evolutionary Origins and Diversification of the Mycorrhizal Mutualists.</title>
        <authorList>
            <consortium name="DOE Joint Genome Institute"/>
            <consortium name="Mycorrhizal Genomics Consortium"/>
            <person name="Kohler A."/>
            <person name="Kuo A."/>
            <person name="Nagy L.G."/>
            <person name="Floudas D."/>
            <person name="Copeland A."/>
            <person name="Barry K.W."/>
            <person name="Cichocki N."/>
            <person name="Veneault-Fourrey C."/>
            <person name="LaButti K."/>
            <person name="Lindquist E.A."/>
            <person name="Lipzen A."/>
            <person name="Lundell T."/>
            <person name="Morin E."/>
            <person name="Murat C."/>
            <person name="Riley R."/>
            <person name="Ohm R."/>
            <person name="Sun H."/>
            <person name="Tunlid A."/>
            <person name="Henrissat B."/>
            <person name="Grigoriev I.V."/>
            <person name="Hibbett D.S."/>
            <person name="Martin F."/>
        </authorList>
    </citation>
    <scope>NUCLEOTIDE SEQUENCE [LARGE SCALE GENOMIC DNA]</scope>
    <source>
        <strain evidence="2">LaAM-08-1</strain>
    </source>
</reference>
<name>A0A0C9Y375_9AGAR</name>
<proteinExistence type="predicted"/>
<dbReference type="Proteomes" id="UP000054477">
    <property type="component" value="Unassembled WGS sequence"/>
</dbReference>
<evidence type="ECO:0000313" key="1">
    <source>
        <dbReference type="EMBL" id="KIK04507.1"/>
    </source>
</evidence>
<accession>A0A0C9Y375</accession>
<dbReference type="AlphaFoldDB" id="A0A0C9Y375"/>
<evidence type="ECO:0000313" key="2">
    <source>
        <dbReference type="Proteomes" id="UP000054477"/>
    </source>
</evidence>
<dbReference type="HOGENOM" id="CLU_2705205_0_0_1"/>
<dbReference type="EMBL" id="KN838569">
    <property type="protein sequence ID" value="KIK04507.1"/>
    <property type="molecule type" value="Genomic_DNA"/>
</dbReference>